<proteinExistence type="predicted"/>
<feature type="compositionally biased region" description="Basic and acidic residues" evidence="1">
    <location>
        <begin position="150"/>
        <end position="165"/>
    </location>
</feature>
<reference evidence="2" key="1">
    <citation type="submission" date="2022-11" db="EMBL/GenBank/DDBJ databases">
        <title>Minimal conservation of predation-associated metabolite biosynthetic gene clusters underscores biosynthetic potential of Myxococcota including descriptions for ten novel species: Archangium lansinium sp. nov., Myxococcus landrumus sp. nov., Nannocystis bai.</title>
        <authorList>
            <person name="Ahearne A."/>
            <person name="Stevens C."/>
            <person name="Dowd S."/>
        </authorList>
    </citation>
    <scope>NUCLEOTIDE SEQUENCE</scope>
    <source>
        <strain evidence="2">Fl3</strain>
    </source>
</reference>
<protein>
    <submittedName>
        <fullName evidence="2">Uncharacterized protein</fullName>
    </submittedName>
</protein>
<feature type="compositionally biased region" description="Polar residues" evidence="1">
    <location>
        <begin position="104"/>
        <end position="118"/>
    </location>
</feature>
<evidence type="ECO:0000313" key="2">
    <source>
        <dbReference type="EMBL" id="WAS91372.1"/>
    </source>
</evidence>
<sequence>MHTHASIAGSLHRVGSQQADGWTAVVPSLEPVLVVSVVSVVEEVVVDVDVVVVSVVSVVEPAVVVGTVGSPVLVPGFVEVDVEVLAAVASESDEPSDALRVSVDSATSSEQAKNSGEDATSARVSEVRLRKQGLLRAEDGGAAGPQDLSAQDRHLEQPIHEERPQFRISIRA</sequence>
<feature type="region of interest" description="Disordered" evidence="1">
    <location>
        <begin position="92"/>
        <end position="172"/>
    </location>
</feature>
<name>A0ABY7GWN5_9BACT</name>
<organism evidence="2 3">
    <name type="scientific">Nannocystis punicea</name>
    <dbReference type="NCBI Taxonomy" id="2995304"/>
    <lineage>
        <taxon>Bacteria</taxon>
        <taxon>Pseudomonadati</taxon>
        <taxon>Myxococcota</taxon>
        <taxon>Polyangia</taxon>
        <taxon>Nannocystales</taxon>
        <taxon>Nannocystaceae</taxon>
        <taxon>Nannocystis</taxon>
    </lineage>
</organism>
<keyword evidence="3" id="KW-1185">Reference proteome</keyword>
<dbReference type="EMBL" id="CP114040">
    <property type="protein sequence ID" value="WAS91372.1"/>
    <property type="molecule type" value="Genomic_DNA"/>
</dbReference>
<dbReference type="RefSeq" id="WP_269033736.1">
    <property type="nucleotide sequence ID" value="NZ_CP114040.1"/>
</dbReference>
<evidence type="ECO:0000256" key="1">
    <source>
        <dbReference type="SAM" id="MobiDB-lite"/>
    </source>
</evidence>
<gene>
    <name evidence="2" type="ORF">O0S08_34730</name>
</gene>
<evidence type="ECO:0000313" key="3">
    <source>
        <dbReference type="Proteomes" id="UP001164459"/>
    </source>
</evidence>
<dbReference type="Proteomes" id="UP001164459">
    <property type="component" value="Chromosome"/>
</dbReference>
<accession>A0ABY7GWN5</accession>